<keyword evidence="1" id="KW-0479">Metal-binding</keyword>
<reference evidence="5" key="1">
    <citation type="journal article" date="2023" name="Plant J.">
        <title>The genome of the king protea, Protea cynaroides.</title>
        <authorList>
            <person name="Chang J."/>
            <person name="Duong T.A."/>
            <person name="Schoeman C."/>
            <person name="Ma X."/>
            <person name="Roodt D."/>
            <person name="Barker N."/>
            <person name="Li Z."/>
            <person name="Van de Peer Y."/>
            <person name="Mizrachi E."/>
        </authorList>
    </citation>
    <scope>NUCLEOTIDE SEQUENCE</scope>
    <source>
        <tissue evidence="5">Young leaves</tissue>
    </source>
</reference>
<dbReference type="Pfam" id="PF12906">
    <property type="entry name" value="RINGv"/>
    <property type="match status" value="1"/>
</dbReference>
<dbReference type="SMART" id="SM00744">
    <property type="entry name" value="RINGv"/>
    <property type="match status" value="1"/>
</dbReference>
<protein>
    <recommendedName>
        <fullName evidence="4">RING-CH-type domain-containing protein</fullName>
    </recommendedName>
</protein>
<dbReference type="SUPFAM" id="SSF57850">
    <property type="entry name" value="RING/U-box"/>
    <property type="match status" value="1"/>
</dbReference>
<keyword evidence="6" id="KW-1185">Reference proteome</keyword>
<dbReference type="GO" id="GO:0004842">
    <property type="term" value="F:ubiquitin-protein transferase activity"/>
    <property type="evidence" value="ECO:0007669"/>
    <property type="project" value="TreeGrafter"/>
</dbReference>
<evidence type="ECO:0000313" key="5">
    <source>
        <dbReference type="EMBL" id="KAJ4960675.1"/>
    </source>
</evidence>
<dbReference type="InterPro" id="IPR033275">
    <property type="entry name" value="MARCH-like"/>
</dbReference>
<dbReference type="CDD" id="cd16495">
    <property type="entry name" value="RING_CH-C4HC3_MARCH"/>
    <property type="match status" value="1"/>
</dbReference>
<dbReference type="FunFam" id="3.30.40.10:FF:000146">
    <property type="entry name" value="RING/FYVE/PHD zinc finger protein"/>
    <property type="match status" value="1"/>
</dbReference>
<feature type="domain" description="RING-CH-type" evidence="4">
    <location>
        <begin position="119"/>
        <end position="179"/>
    </location>
</feature>
<name>A0A9Q0H7K2_9MAGN</name>
<dbReference type="Proteomes" id="UP001141806">
    <property type="component" value="Unassembled WGS sequence"/>
</dbReference>
<dbReference type="GO" id="GO:0016567">
    <property type="term" value="P:protein ubiquitination"/>
    <property type="evidence" value="ECO:0007669"/>
    <property type="project" value="TreeGrafter"/>
</dbReference>
<evidence type="ECO:0000256" key="3">
    <source>
        <dbReference type="ARBA" id="ARBA00022833"/>
    </source>
</evidence>
<evidence type="ECO:0000313" key="6">
    <source>
        <dbReference type="Proteomes" id="UP001141806"/>
    </source>
</evidence>
<gene>
    <name evidence="5" type="ORF">NE237_020585</name>
</gene>
<dbReference type="PANTHER" id="PTHR23012">
    <property type="entry name" value="RING/FYVE/PHD ZINC FINGER DOMAIN-CONTAINING"/>
    <property type="match status" value="1"/>
</dbReference>
<dbReference type="OrthoDB" id="264354at2759"/>
<evidence type="ECO:0000256" key="2">
    <source>
        <dbReference type="ARBA" id="ARBA00022771"/>
    </source>
</evidence>
<dbReference type="EMBL" id="JAMYWD010000009">
    <property type="protein sequence ID" value="KAJ4960675.1"/>
    <property type="molecule type" value="Genomic_DNA"/>
</dbReference>
<dbReference type="GO" id="GO:0016020">
    <property type="term" value="C:membrane"/>
    <property type="evidence" value="ECO:0007669"/>
    <property type="project" value="TreeGrafter"/>
</dbReference>
<dbReference type="PANTHER" id="PTHR23012:SF215">
    <property type="entry name" value="RING_FYVE_PHD ZINC FINGER SUPERFAMILY PROTEIN"/>
    <property type="match status" value="1"/>
</dbReference>
<accession>A0A9Q0H7K2</accession>
<dbReference type="GO" id="GO:0008270">
    <property type="term" value="F:zinc ion binding"/>
    <property type="evidence" value="ECO:0007669"/>
    <property type="project" value="UniProtKB-KW"/>
</dbReference>
<dbReference type="InterPro" id="IPR013083">
    <property type="entry name" value="Znf_RING/FYVE/PHD"/>
</dbReference>
<dbReference type="Gene3D" id="3.30.40.10">
    <property type="entry name" value="Zinc/RING finger domain, C3HC4 (zinc finger)"/>
    <property type="match status" value="1"/>
</dbReference>
<comment type="caution">
    <text evidence="5">The sequence shown here is derived from an EMBL/GenBank/DDBJ whole genome shotgun (WGS) entry which is preliminary data.</text>
</comment>
<organism evidence="5 6">
    <name type="scientific">Protea cynaroides</name>
    <dbReference type="NCBI Taxonomy" id="273540"/>
    <lineage>
        <taxon>Eukaryota</taxon>
        <taxon>Viridiplantae</taxon>
        <taxon>Streptophyta</taxon>
        <taxon>Embryophyta</taxon>
        <taxon>Tracheophyta</taxon>
        <taxon>Spermatophyta</taxon>
        <taxon>Magnoliopsida</taxon>
        <taxon>Proteales</taxon>
        <taxon>Proteaceae</taxon>
        <taxon>Protea</taxon>
    </lineage>
</organism>
<proteinExistence type="predicted"/>
<dbReference type="PROSITE" id="PS51292">
    <property type="entry name" value="ZF_RING_CH"/>
    <property type="match status" value="1"/>
</dbReference>
<dbReference type="AlphaFoldDB" id="A0A9Q0H7K2"/>
<evidence type="ECO:0000256" key="1">
    <source>
        <dbReference type="ARBA" id="ARBA00022723"/>
    </source>
</evidence>
<evidence type="ECO:0000259" key="4">
    <source>
        <dbReference type="PROSITE" id="PS51292"/>
    </source>
</evidence>
<dbReference type="InterPro" id="IPR011016">
    <property type="entry name" value="Znf_RING-CH"/>
</dbReference>
<keyword evidence="2" id="KW-0863">Zinc-finger</keyword>
<sequence length="263" mass="29913">MNSISQGDFRKRFSCSSHFVGRTRGKNRTRPACGCRNLMIHRGFQRGFLDHRSCDQKFWFLVGVLAGLSFFKAATLQSMQGADVPGSSGGDSCIPTAIVPGSACDNWRVVEHEVPDEGEPLIQLVECRICQEEDHVKNLETPCACCGSLKFAHRKCVQRWCNEKGDITCEICHRPYHPGYTAPPPPQSEDTAIDFAEVMRIDEDFDRPLTSREFQEFANEIREDVRAMRIAQMDMMESFQNLTQSFRDLFNHIYSFIPPPPPQ</sequence>
<keyword evidence="3" id="KW-0862">Zinc</keyword>